<feature type="region of interest" description="Disordered" evidence="1">
    <location>
        <begin position="120"/>
        <end position="184"/>
    </location>
</feature>
<organism evidence="3 4">
    <name type="scientific">Lucilia cuprina</name>
    <name type="common">Green bottle fly</name>
    <name type="synonym">Australian sheep blowfly</name>
    <dbReference type="NCBI Taxonomy" id="7375"/>
    <lineage>
        <taxon>Eukaryota</taxon>
        <taxon>Metazoa</taxon>
        <taxon>Ecdysozoa</taxon>
        <taxon>Arthropoda</taxon>
        <taxon>Hexapoda</taxon>
        <taxon>Insecta</taxon>
        <taxon>Pterygota</taxon>
        <taxon>Neoptera</taxon>
        <taxon>Endopterygota</taxon>
        <taxon>Diptera</taxon>
        <taxon>Brachycera</taxon>
        <taxon>Muscomorpha</taxon>
        <taxon>Oestroidea</taxon>
        <taxon>Calliphoridae</taxon>
        <taxon>Luciliinae</taxon>
        <taxon>Lucilia</taxon>
    </lineage>
</organism>
<protein>
    <submittedName>
        <fullName evidence="3">Uncharacterized protein</fullName>
    </submittedName>
</protein>
<sequence length="224" mass="24517">MKFVIIFGCLLLAAFFSQTYGYVTDNLPMPPTPSQYTGPPTFVPTTTRKNTTTTTTEAPQKPPCGANDLGNYQGGCDESVPVIVLPKGRHILERVLNWFKCGTASWHSPAHSYETTYDTTKTTTTTSTPTIPARTTTRPTTIPPRTTLRSTTPRTPKTPTSTTTTTTTTTTTRPENTKKPCGSNNLGDYQGGCDESVPVIIMPKGRPIMERILDWFKCGTKLCL</sequence>
<dbReference type="Proteomes" id="UP000037069">
    <property type="component" value="Unassembled WGS sequence"/>
</dbReference>
<dbReference type="OrthoDB" id="8063098at2759"/>
<feature type="signal peptide" evidence="2">
    <location>
        <begin position="1"/>
        <end position="21"/>
    </location>
</feature>
<feature type="chain" id="PRO_5005536709" evidence="2">
    <location>
        <begin position="22"/>
        <end position="224"/>
    </location>
</feature>
<reference evidence="3 4" key="1">
    <citation type="journal article" date="2015" name="Nat. Commun.">
        <title>Lucilia cuprina genome unlocks parasitic fly biology to underpin future interventions.</title>
        <authorList>
            <person name="Anstead C.A."/>
            <person name="Korhonen P.K."/>
            <person name="Young N.D."/>
            <person name="Hall R.S."/>
            <person name="Jex A.R."/>
            <person name="Murali S.C."/>
            <person name="Hughes D.S."/>
            <person name="Lee S.F."/>
            <person name="Perry T."/>
            <person name="Stroehlein A.J."/>
            <person name="Ansell B.R."/>
            <person name="Breugelmans B."/>
            <person name="Hofmann A."/>
            <person name="Qu J."/>
            <person name="Dugan S."/>
            <person name="Lee S.L."/>
            <person name="Chao H."/>
            <person name="Dinh H."/>
            <person name="Han Y."/>
            <person name="Doddapaneni H.V."/>
            <person name="Worley K.C."/>
            <person name="Muzny D.M."/>
            <person name="Ioannidis P."/>
            <person name="Waterhouse R.M."/>
            <person name="Zdobnov E.M."/>
            <person name="James P.J."/>
            <person name="Bagnall N.H."/>
            <person name="Kotze A.C."/>
            <person name="Gibbs R.A."/>
            <person name="Richards S."/>
            <person name="Batterham P."/>
            <person name="Gasser R.B."/>
        </authorList>
    </citation>
    <scope>NUCLEOTIDE SEQUENCE [LARGE SCALE GENOMIC DNA]</scope>
    <source>
        <strain evidence="3 4">LS</strain>
        <tissue evidence="3">Full body</tissue>
    </source>
</reference>
<comment type="caution">
    <text evidence="3">The sequence shown here is derived from an EMBL/GenBank/DDBJ whole genome shotgun (WGS) entry which is preliminary data.</text>
</comment>
<proteinExistence type="predicted"/>
<evidence type="ECO:0000256" key="2">
    <source>
        <dbReference type="SAM" id="SignalP"/>
    </source>
</evidence>
<evidence type="ECO:0000313" key="3">
    <source>
        <dbReference type="EMBL" id="KNC34083.1"/>
    </source>
</evidence>
<dbReference type="EMBL" id="JRES01000104">
    <property type="protein sequence ID" value="KNC34083.1"/>
    <property type="molecule type" value="Genomic_DNA"/>
</dbReference>
<gene>
    <name evidence="3" type="ORF">FF38_06454</name>
</gene>
<feature type="compositionally biased region" description="Low complexity" evidence="1">
    <location>
        <begin position="120"/>
        <end position="174"/>
    </location>
</feature>
<keyword evidence="2" id="KW-0732">Signal</keyword>
<accession>A0A0L0CP04</accession>
<name>A0A0L0CP04_LUCCU</name>
<keyword evidence="4" id="KW-1185">Reference proteome</keyword>
<evidence type="ECO:0000256" key="1">
    <source>
        <dbReference type="SAM" id="MobiDB-lite"/>
    </source>
</evidence>
<evidence type="ECO:0000313" key="4">
    <source>
        <dbReference type="Proteomes" id="UP000037069"/>
    </source>
</evidence>
<dbReference type="AlphaFoldDB" id="A0A0L0CP04"/>